<gene>
    <name evidence="3" type="ORF">SKAU_G00194470</name>
</gene>
<keyword evidence="2" id="KW-0472">Membrane</keyword>
<organism evidence="3 4">
    <name type="scientific">Synaphobranchus kaupii</name>
    <name type="common">Kaup's arrowtooth eel</name>
    <dbReference type="NCBI Taxonomy" id="118154"/>
    <lineage>
        <taxon>Eukaryota</taxon>
        <taxon>Metazoa</taxon>
        <taxon>Chordata</taxon>
        <taxon>Craniata</taxon>
        <taxon>Vertebrata</taxon>
        <taxon>Euteleostomi</taxon>
        <taxon>Actinopterygii</taxon>
        <taxon>Neopterygii</taxon>
        <taxon>Teleostei</taxon>
        <taxon>Anguilliformes</taxon>
        <taxon>Synaphobranchidae</taxon>
        <taxon>Synaphobranchus</taxon>
    </lineage>
</organism>
<proteinExistence type="predicted"/>
<evidence type="ECO:0000256" key="2">
    <source>
        <dbReference type="SAM" id="Phobius"/>
    </source>
</evidence>
<accession>A0A9Q1FEM6</accession>
<dbReference type="EMBL" id="JAINUF010000006">
    <property type="protein sequence ID" value="KAJ8356653.1"/>
    <property type="molecule type" value="Genomic_DNA"/>
</dbReference>
<keyword evidence="2" id="KW-1133">Transmembrane helix</keyword>
<reference evidence="3" key="1">
    <citation type="journal article" date="2023" name="Science">
        <title>Genome structures resolve the early diversification of teleost fishes.</title>
        <authorList>
            <person name="Parey E."/>
            <person name="Louis A."/>
            <person name="Montfort J."/>
            <person name="Bouchez O."/>
            <person name="Roques C."/>
            <person name="Iampietro C."/>
            <person name="Lluch J."/>
            <person name="Castinel A."/>
            <person name="Donnadieu C."/>
            <person name="Desvignes T."/>
            <person name="Floi Bucao C."/>
            <person name="Jouanno E."/>
            <person name="Wen M."/>
            <person name="Mejri S."/>
            <person name="Dirks R."/>
            <person name="Jansen H."/>
            <person name="Henkel C."/>
            <person name="Chen W.J."/>
            <person name="Zahm M."/>
            <person name="Cabau C."/>
            <person name="Klopp C."/>
            <person name="Thompson A.W."/>
            <person name="Robinson-Rechavi M."/>
            <person name="Braasch I."/>
            <person name="Lecointre G."/>
            <person name="Bobe J."/>
            <person name="Postlethwait J.H."/>
            <person name="Berthelot C."/>
            <person name="Roest Crollius H."/>
            <person name="Guiguen Y."/>
        </authorList>
    </citation>
    <scope>NUCLEOTIDE SEQUENCE</scope>
    <source>
        <strain evidence="3">WJC10195</strain>
    </source>
</reference>
<protein>
    <submittedName>
        <fullName evidence="3">Uncharacterized protein</fullName>
    </submittedName>
</protein>
<keyword evidence="4" id="KW-1185">Reference proteome</keyword>
<sequence length="112" mass="11292">MRLPRRLPIGALIQGALAPAVAAVLQVFGLAPSLGHSSETSPSTGNSASGRSSKTAASTPAAGSSASGRSSETAASAPRGSISLFLTLAQIASFSIAAFKWCRKIRVGKSFF</sequence>
<keyword evidence="2" id="KW-0812">Transmembrane</keyword>
<dbReference type="AlphaFoldDB" id="A0A9Q1FEM6"/>
<feature type="compositionally biased region" description="Polar residues" evidence="1">
    <location>
        <begin position="35"/>
        <end position="51"/>
    </location>
</feature>
<evidence type="ECO:0000256" key="1">
    <source>
        <dbReference type="SAM" id="MobiDB-lite"/>
    </source>
</evidence>
<name>A0A9Q1FEM6_SYNKA</name>
<feature type="compositionally biased region" description="Low complexity" evidence="1">
    <location>
        <begin position="52"/>
        <end position="74"/>
    </location>
</feature>
<evidence type="ECO:0000313" key="4">
    <source>
        <dbReference type="Proteomes" id="UP001152622"/>
    </source>
</evidence>
<feature type="region of interest" description="Disordered" evidence="1">
    <location>
        <begin position="34"/>
        <end position="74"/>
    </location>
</feature>
<evidence type="ECO:0000313" key="3">
    <source>
        <dbReference type="EMBL" id="KAJ8356653.1"/>
    </source>
</evidence>
<feature type="transmembrane region" description="Helical" evidence="2">
    <location>
        <begin position="82"/>
        <end position="102"/>
    </location>
</feature>
<dbReference type="Proteomes" id="UP001152622">
    <property type="component" value="Chromosome 6"/>
</dbReference>
<comment type="caution">
    <text evidence="3">The sequence shown here is derived from an EMBL/GenBank/DDBJ whole genome shotgun (WGS) entry which is preliminary data.</text>
</comment>